<dbReference type="EMBL" id="JACHKT010000011">
    <property type="protein sequence ID" value="MBB6003301.1"/>
    <property type="molecule type" value="Genomic_DNA"/>
</dbReference>
<protein>
    <recommendedName>
        <fullName evidence="1">Outer membrane protein beta-barrel domain-containing protein</fullName>
    </recommendedName>
</protein>
<keyword evidence="3" id="KW-1185">Reference proteome</keyword>
<dbReference type="Proteomes" id="UP000524404">
    <property type="component" value="Unassembled WGS sequence"/>
</dbReference>
<organism evidence="2 3">
    <name type="scientific">Arcicella rosea</name>
    <dbReference type="NCBI Taxonomy" id="502909"/>
    <lineage>
        <taxon>Bacteria</taxon>
        <taxon>Pseudomonadati</taxon>
        <taxon>Bacteroidota</taxon>
        <taxon>Cytophagia</taxon>
        <taxon>Cytophagales</taxon>
        <taxon>Flectobacillaceae</taxon>
        <taxon>Arcicella</taxon>
    </lineage>
</organism>
<proteinExistence type="predicted"/>
<reference evidence="2 3" key="1">
    <citation type="submission" date="2020-08" db="EMBL/GenBank/DDBJ databases">
        <title>Functional genomics of gut bacteria from endangered species of beetles.</title>
        <authorList>
            <person name="Carlos-Shanley C."/>
        </authorList>
    </citation>
    <scope>NUCLEOTIDE SEQUENCE [LARGE SCALE GENOMIC DNA]</scope>
    <source>
        <strain evidence="2 3">S00070</strain>
    </source>
</reference>
<gene>
    <name evidence="2" type="ORF">HNP25_001954</name>
</gene>
<dbReference type="RefSeq" id="WP_184133686.1">
    <property type="nucleotide sequence ID" value="NZ_JACHKT010000011.1"/>
</dbReference>
<accession>A0A841EV24</accession>
<evidence type="ECO:0000259" key="1">
    <source>
        <dbReference type="Pfam" id="PF13568"/>
    </source>
</evidence>
<evidence type="ECO:0000313" key="3">
    <source>
        <dbReference type="Proteomes" id="UP000524404"/>
    </source>
</evidence>
<dbReference type="InterPro" id="IPR025665">
    <property type="entry name" value="Beta-barrel_OMP_2"/>
</dbReference>
<dbReference type="Pfam" id="PF13568">
    <property type="entry name" value="OMP_b-brl_2"/>
    <property type="match status" value="1"/>
</dbReference>
<feature type="domain" description="Outer membrane protein beta-barrel" evidence="1">
    <location>
        <begin position="21"/>
        <end position="171"/>
    </location>
</feature>
<dbReference type="AlphaFoldDB" id="A0A841EV24"/>
<evidence type="ECO:0000313" key="2">
    <source>
        <dbReference type="EMBL" id="MBB6003301.1"/>
    </source>
</evidence>
<comment type="caution">
    <text evidence="2">The sequence shown here is derived from an EMBL/GenBank/DDBJ whole genome shotgun (WGS) entry which is preliminary data.</text>
</comment>
<name>A0A841EV24_9BACT</name>
<sequence length="195" mass="21195">MTNKILLALVLLFSIFTSKAQTRFGLKGGVNLANVSITSGGVTVTPDALTSFHAGVLLETRLTERTLLQPNLLFSQKGYESQSPSSKSTVNYIEIPINLLYEVTNDFTIGGGIYAAHAINGKVVIQGKSNDYDFSAGKANRFDMGVNLIAGYEVVEGLRISINYTLGTANILDNTYLKETNKVWGFSLTKFVGER</sequence>